<gene>
    <name evidence="2" type="ORF">J2Z30_005678</name>
    <name evidence="1" type="ORF">SIRAN7705</name>
</gene>
<proteinExistence type="predicted"/>
<name>A0A060ZYR8_9ACTN</name>
<evidence type="ECO:0000313" key="3">
    <source>
        <dbReference type="Proteomes" id="UP000756710"/>
    </source>
</evidence>
<reference evidence="1" key="1">
    <citation type="submission" date="2014-05" db="EMBL/GenBank/DDBJ databases">
        <authorList>
            <person name="Horn Fabian"/>
        </authorList>
    </citation>
    <scope>NUCLEOTIDE SEQUENCE</scope>
</reference>
<dbReference type="AlphaFoldDB" id="A0A060ZYR8"/>
<dbReference type="PATRIC" id="fig|576784.4.peg.7891"/>
<accession>A0A060ZYR8</accession>
<organism evidence="1">
    <name type="scientific">Streptomyces iranensis</name>
    <dbReference type="NCBI Taxonomy" id="576784"/>
    <lineage>
        <taxon>Bacteria</taxon>
        <taxon>Bacillati</taxon>
        <taxon>Actinomycetota</taxon>
        <taxon>Actinomycetes</taxon>
        <taxon>Kitasatosporales</taxon>
        <taxon>Streptomycetaceae</taxon>
        <taxon>Streptomyces</taxon>
        <taxon>Streptomyces violaceusniger group</taxon>
    </lineage>
</organism>
<dbReference type="EMBL" id="JAGGLR010000016">
    <property type="protein sequence ID" value="MBP2064654.1"/>
    <property type="molecule type" value="Genomic_DNA"/>
</dbReference>
<dbReference type="RefSeq" id="WP_281062767.1">
    <property type="nucleotide sequence ID" value="NZ_BAABDR010000008.1"/>
</dbReference>
<sequence>MSGLNVLPAVLDAAAPLAGFVCLRDIADILVGSAPHYTCRSGPR</sequence>
<evidence type="ECO:0000313" key="1">
    <source>
        <dbReference type="EMBL" id="CDR12590.1"/>
    </source>
</evidence>
<reference evidence="2 3" key="2">
    <citation type="submission" date="2021-03" db="EMBL/GenBank/DDBJ databases">
        <title>Genomic Encyclopedia of Type Strains, Phase IV (KMG-IV): sequencing the most valuable type-strain genomes for metagenomic binning, comparative biology and taxonomic classification.</title>
        <authorList>
            <person name="Goeker M."/>
        </authorList>
    </citation>
    <scope>NUCLEOTIDE SEQUENCE [LARGE SCALE GENOMIC DNA]</scope>
    <source>
        <strain evidence="2 3">DSM 41954</strain>
    </source>
</reference>
<evidence type="ECO:0000313" key="2">
    <source>
        <dbReference type="EMBL" id="MBP2064654.1"/>
    </source>
</evidence>
<keyword evidence="3" id="KW-1185">Reference proteome</keyword>
<dbReference type="Proteomes" id="UP000756710">
    <property type="component" value="Unassembled WGS sequence"/>
</dbReference>
<dbReference type="HOGENOM" id="CLU_3222672_0_0_11"/>
<protein>
    <submittedName>
        <fullName evidence="1">Uncharacterized protein</fullName>
    </submittedName>
</protein>
<dbReference type="EMBL" id="LK022848">
    <property type="protein sequence ID" value="CDR12590.1"/>
    <property type="molecule type" value="Genomic_DNA"/>
</dbReference>